<dbReference type="OrthoDB" id="10067394at2759"/>
<accession>A0A5Q4BKH7</accession>
<proteinExistence type="predicted"/>
<comment type="caution">
    <text evidence="1">The sequence shown here is derived from an EMBL/GenBank/DDBJ whole genome shotgun (WGS) entry which is preliminary data.</text>
</comment>
<evidence type="ECO:0000313" key="2">
    <source>
        <dbReference type="Proteomes" id="UP000326340"/>
    </source>
</evidence>
<dbReference type="PANTHER" id="PTHR47431:SF1">
    <property type="entry name" value="ZN(II)2CYS6 TRANSCRIPTION FACTOR (EUROFUNG)"/>
    <property type="match status" value="1"/>
</dbReference>
<protein>
    <recommendedName>
        <fullName evidence="3">Transcription factor domain-containing protein</fullName>
    </recommendedName>
</protein>
<dbReference type="Proteomes" id="UP000326340">
    <property type="component" value="Unassembled WGS sequence"/>
</dbReference>
<reference evidence="1 2" key="1">
    <citation type="journal article" date="2019" name="Sci. Rep.">
        <title>Colletotrichum shisoi sp. nov., an anthracnose pathogen of Perilla frutescens in Japan: molecular phylogenetic, morphological and genomic evidence.</title>
        <authorList>
            <person name="Gan P."/>
            <person name="Tsushima A."/>
            <person name="Hiroyama R."/>
            <person name="Narusaka M."/>
            <person name="Takano Y."/>
            <person name="Narusaka Y."/>
            <person name="Kawaradani M."/>
            <person name="Damm U."/>
            <person name="Shirasu K."/>
        </authorList>
    </citation>
    <scope>NUCLEOTIDE SEQUENCE [LARGE SCALE GENOMIC DNA]</scope>
    <source>
        <strain evidence="1 2">PG-2018a</strain>
    </source>
</reference>
<dbReference type="EMBL" id="PUHP01000970">
    <property type="protein sequence ID" value="TQN67256.1"/>
    <property type="molecule type" value="Genomic_DNA"/>
</dbReference>
<evidence type="ECO:0008006" key="3">
    <source>
        <dbReference type="Google" id="ProtNLM"/>
    </source>
</evidence>
<organism evidence="1 2">
    <name type="scientific">Colletotrichum shisoi</name>
    <dbReference type="NCBI Taxonomy" id="2078593"/>
    <lineage>
        <taxon>Eukaryota</taxon>
        <taxon>Fungi</taxon>
        <taxon>Dikarya</taxon>
        <taxon>Ascomycota</taxon>
        <taxon>Pezizomycotina</taxon>
        <taxon>Sordariomycetes</taxon>
        <taxon>Hypocreomycetidae</taxon>
        <taxon>Glomerellales</taxon>
        <taxon>Glomerellaceae</taxon>
        <taxon>Colletotrichum</taxon>
        <taxon>Colletotrichum destructivum species complex</taxon>
    </lineage>
</organism>
<name>A0A5Q4BKH7_9PEZI</name>
<dbReference type="AlphaFoldDB" id="A0A5Q4BKH7"/>
<dbReference type="PANTHER" id="PTHR47431">
    <property type="entry name" value="ZN(II)2CYS6 TRANSCRIPTION FACTOR (EUROFUNG)-RELATED"/>
    <property type="match status" value="1"/>
</dbReference>
<evidence type="ECO:0000313" key="1">
    <source>
        <dbReference type="EMBL" id="TQN67256.1"/>
    </source>
</evidence>
<keyword evidence="2" id="KW-1185">Reference proteome</keyword>
<sequence length="132" mass="15382">MALELGMQEKEFADAEHDRFISESFRRTYWALYWHGNMRAMREESPTFTLLGVVATTELPCEEWEYQSGARDPSIFIVETIRRQRSDEQQELFIVDLPDRSVPPLWRADTSNADVAAGATIKHHRQSRLQNP</sequence>
<gene>
    <name evidence="1" type="ORF">CSHISOI_08203</name>
</gene>